<dbReference type="InterPro" id="IPR036680">
    <property type="entry name" value="SPOR-like_sf"/>
</dbReference>
<evidence type="ECO:0000313" key="4">
    <source>
        <dbReference type="Proteomes" id="UP000242317"/>
    </source>
</evidence>
<feature type="compositionally biased region" description="Polar residues" evidence="1">
    <location>
        <begin position="251"/>
        <end position="288"/>
    </location>
</feature>
<dbReference type="EMBL" id="FMYK01000004">
    <property type="protein sequence ID" value="SDC29629.1"/>
    <property type="molecule type" value="Genomic_DNA"/>
</dbReference>
<keyword evidence="4" id="KW-1185">Reference proteome</keyword>
<dbReference type="RefSeq" id="WP_092618872.1">
    <property type="nucleotide sequence ID" value="NZ_FMYK01000004.1"/>
</dbReference>
<organism evidence="3 4">
    <name type="scientific">Acinetobacter marinus</name>
    <dbReference type="NCBI Taxonomy" id="281375"/>
    <lineage>
        <taxon>Bacteria</taxon>
        <taxon>Pseudomonadati</taxon>
        <taxon>Pseudomonadota</taxon>
        <taxon>Gammaproteobacteria</taxon>
        <taxon>Moraxellales</taxon>
        <taxon>Moraxellaceae</taxon>
        <taxon>Acinetobacter</taxon>
    </lineage>
</organism>
<accession>A0A1G6KEX2</accession>
<evidence type="ECO:0000256" key="1">
    <source>
        <dbReference type="SAM" id="MobiDB-lite"/>
    </source>
</evidence>
<proteinExistence type="predicted"/>
<evidence type="ECO:0008006" key="5">
    <source>
        <dbReference type="Google" id="ProtNLM"/>
    </source>
</evidence>
<feature type="region of interest" description="Disordered" evidence="1">
    <location>
        <begin position="219"/>
        <end position="294"/>
    </location>
</feature>
<evidence type="ECO:0000313" key="3">
    <source>
        <dbReference type="EMBL" id="SDC29629.1"/>
    </source>
</evidence>
<evidence type="ECO:0000256" key="2">
    <source>
        <dbReference type="SAM" id="Phobius"/>
    </source>
</evidence>
<feature type="compositionally biased region" description="Low complexity" evidence="1">
    <location>
        <begin position="224"/>
        <end position="242"/>
    </location>
</feature>
<feature type="transmembrane region" description="Helical" evidence="2">
    <location>
        <begin position="14"/>
        <end position="33"/>
    </location>
</feature>
<keyword evidence="2" id="KW-0472">Membrane</keyword>
<dbReference type="Gene3D" id="3.30.70.1070">
    <property type="entry name" value="Sporulation related repeat"/>
    <property type="match status" value="1"/>
</dbReference>
<reference evidence="4" key="1">
    <citation type="submission" date="2016-09" db="EMBL/GenBank/DDBJ databases">
        <authorList>
            <person name="Varghese N."/>
            <person name="Submissions S."/>
        </authorList>
    </citation>
    <scope>NUCLEOTIDE SEQUENCE [LARGE SCALE GENOMIC DNA]</scope>
    <source>
        <strain evidence="4">ANC 3699</strain>
    </source>
</reference>
<dbReference type="GO" id="GO:0042834">
    <property type="term" value="F:peptidoglycan binding"/>
    <property type="evidence" value="ECO:0007669"/>
    <property type="project" value="InterPro"/>
</dbReference>
<keyword evidence="2" id="KW-1133">Transmembrane helix</keyword>
<gene>
    <name evidence="3" type="ORF">SAMN05421749_10440</name>
</gene>
<sequence>MVNTAKLWQNVKQALWLSLAITCLVIVLIFWAMQAKSNKTKEVVPVEVQDVAENSAIQQQSVLMEKKIGTFQDEVPPIDLLKRNALAGDHEPEFRGSSFIAENKNAWTLQLLKVAEEDVIRSYLNGREDRSQFYYFRLDDQKKNKVEYVLTYGLFKNTKAAIDQAQKLNFGLPKTVKVLPEKLNSYASLVNDLGSDENKSSTELRSVLLTRTALPRVPVVPQVTPSTSASSSTSNTGGTTTTIQRKDDAGTVQSTNTEHSQVKPRNNSTNAPSESTQPSTTPAQQAPTQIIDPF</sequence>
<dbReference type="OrthoDB" id="6655985at2"/>
<dbReference type="Proteomes" id="UP000242317">
    <property type="component" value="Unassembled WGS sequence"/>
</dbReference>
<protein>
    <recommendedName>
        <fullName evidence="5">SPOR domain-containing protein</fullName>
    </recommendedName>
</protein>
<name>A0A1G6KEX2_9GAMM</name>
<dbReference type="AlphaFoldDB" id="A0A1G6KEX2"/>
<keyword evidence="2" id="KW-0812">Transmembrane</keyword>